<proteinExistence type="predicted"/>
<feature type="region of interest" description="Disordered" evidence="1">
    <location>
        <begin position="123"/>
        <end position="143"/>
    </location>
</feature>
<dbReference type="RefSeq" id="WP_162459522.1">
    <property type="nucleotide sequence ID" value="NZ_WOGU01000003.1"/>
</dbReference>
<keyword evidence="4" id="KW-1185">Reference proteome</keyword>
<keyword evidence="2" id="KW-1133">Transmembrane helix</keyword>
<name>A0A6N8GIB7_9MICC</name>
<evidence type="ECO:0000313" key="3">
    <source>
        <dbReference type="EMBL" id="MUN62489.1"/>
    </source>
</evidence>
<keyword evidence="2" id="KW-0812">Transmembrane</keyword>
<protein>
    <submittedName>
        <fullName evidence="3">Uncharacterized protein</fullName>
    </submittedName>
</protein>
<sequence>MAYDPEQDRRNDAVYAEHKQAVARGEKRVLRTTATGELHSYAGDEIGFTPGRGQVQVSTWWGMGMLTAVLGFLFVLAWIMFFTPMTEGRQPYWGALFLVALAGFGGWYTFGLARDEYRATRLRKERGAPTPGSRGHLPPEYSR</sequence>
<evidence type="ECO:0000313" key="4">
    <source>
        <dbReference type="Proteomes" id="UP000436989"/>
    </source>
</evidence>
<dbReference type="AlphaFoldDB" id="A0A6N8GIB7"/>
<keyword evidence="2" id="KW-0472">Membrane</keyword>
<feature type="transmembrane region" description="Helical" evidence="2">
    <location>
        <begin position="60"/>
        <end position="81"/>
    </location>
</feature>
<feature type="transmembrane region" description="Helical" evidence="2">
    <location>
        <begin position="93"/>
        <end position="113"/>
    </location>
</feature>
<reference evidence="3 4" key="1">
    <citation type="submission" date="2019-12" db="EMBL/GenBank/DDBJ databases">
        <authorList>
            <person name="Shi Y."/>
        </authorList>
    </citation>
    <scope>NUCLEOTIDE SEQUENCE [LARGE SCALE GENOMIC DNA]</scope>
    <source>
        <strain evidence="3 4">JCM 17929</strain>
    </source>
</reference>
<evidence type="ECO:0000256" key="2">
    <source>
        <dbReference type="SAM" id="Phobius"/>
    </source>
</evidence>
<comment type="caution">
    <text evidence="3">The sequence shown here is derived from an EMBL/GenBank/DDBJ whole genome shotgun (WGS) entry which is preliminary data.</text>
</comment>
<organism evidence="3 4">
    <name type="scientific">Kocuria sediminis</name>
    <dbReference type="NCBI Taxonomy" id="1038857"/>
    <lineage>
        <taxon>Bacteria</taxon>
        <taxon>Bacillati</taxon>
        <taxon>Actinomycetota</taxon>
        <taxon>Actinomycetes</taxon>
        <taxon>Micrococcales</taxon>
        <taxon>Micrococcaceae</taxon>
        <taxon>Kocuria</taxon>
    </lineage>
</organism>
<gene>
    <name evidence="3" type="ORF">GMA12_04940</name>
</gene>
<dbReference type="EMBL" id="WOGU01000003">
    <property type="protein sequence ID" value="MUN62489.1"/>
    <property type="molecule type" value="Genomic_DNA"/>
</dbReference>
<evidence type="ECO:0000256" key="1">
    <source>
        <dbReference type="SAM" id="MobiDB-lite"/>
    </source>
</evidence>
<accession>A0A6N8GIB7</accession>
<dbReference type="Proteomes" id="UP000436989">
    <property type="component" value="Unassembled WGS sequence"/>
</dbReference>